<dbReference type="Gene3D" id="3.40.630.30">
    <property type="match status" value="1"/>
</dbReference>
<dbReference type="InterPro" id="IPR016181">
    <property type="entry name" value="Acyl_CoA_acyltransferase"/>
</dbReference>
<gene>
    <name evidence="7" type="primary">rimI</name>
    <name evidence="7" type="ORF">HR057_15440</name>
</gene>
<comment type="subcellular location">
    <subcellularLocation>
        <location evidence="5">Cytoplasm</location>
    </subcellularLocation>
</comment>
<accession>A0A8J8KDL4</accession>
<name>A0A8J8KDL4_9BACI</name>
<dbReference type="CDD" id="cd04301">
    <property type="entry name" value="NAT_SF"/>
    <property type="match status" value="1"/>
</dbReference>
<dbReference type="Proteomes" id="UP000625804">
    <property type="component" value="Unassembled WGS sequence"/>
</dbReference>
<evidence type="ECO:0000313" key="8">
    <source>
        <dbReference type="Proteomes" id="UP000625804"/>
    </source>
</evidence>
<sequence>MEKSIHFRLMTVNDIDQVYEIEVNSFTLPWSKEAFYNEMTKNEYAKYIVMELDDKLIGYCGLWAIIDEGHITNIAVLPDYRGKKYGEALLDQVIKFSKAIGLKTLTLEVRVSNEIAQNLYKKFGFQAGRIRKNYYIDNNEDALVMWVNLDEL</sequence>
<dbReference type="GO" id="GO:0008999">
    <property type="term" value="F:protein-N-terminal-alanine acetyltransferase activity"/>
    <property type="evidence" value="ECO:0007669"/>
    <property type="project" value="UniProtKB-EC"/>
</dbReference>
<evidence type="ECO:0000256" key="4">
    <source>
        <dbReference type="ARBA" id="ARBA00023315"/>
    </source>
</evidence>
<comment type="caution">
    <text evidence="7">The sequence shown here is derived from an EMBL/GenBank/DDBJ whole genome shotgun (WGS) entry which is preliminary data.</text>
</comment>
<dbReference type="NCBIfam" id="TIGR01575">
    <property type="entry name" value="rimI"/>
    <property type="match status" value="1"/>
</dbReference>
<dbReference type="RefSeq" id="WP_173732339.1">
    <property type="nucleotide sequence ID" value="NZ_JABTTE010000029.1"/>
</dbReference>
<dbReference type="PANTHER" id="PTHR43420:SF44">
    <property type="entry name" value="ACETYLTRANSFERASE YPEA"/>
    <property type="match status" value="1"/>
</dbReference>
<dbReference type="InterPro" id="IPR006464">
    <property type="entry name" value="AcTrfase_RimI/Ard1"/>
</dbReference>
<keyword evidence="4" id="KW-0012">Acyltransferase</keyword>
<keyword evidence="2 5" id="KW-0963">Cytoplasm</keyword>
<dbReference type="PROSITE" id="PS51186">
    <property type="entry name" value="GNAT"/>
    <property type="match status" value="1"/>
</dbReference>
<comment type="catalytic activity">
    <reaction evidence="5">
        <text>N-terminal L-alanyl-[ribosomal protein bS18] + acetyl-CoA = N-terminal N(alpha)-acetyl-L-alanyl-[ribosomal protein bS18] + CoA + H(+)</text>
        <dbReference type="Rhea" id="RHEA:43756"/>
        <dbReference type="Rhea" id="RHEA-COMP:10676"/>
        <dbReference type="Rhea" id="RHEA-COMP:10677"/>
        <dbReference type="ChEBI" id="CHEBI:15378"/>
        <dbReference type="ChEBI" id="CHEBI:57287"/>
        <dbReference type="ChEBI" id="CHEBI:57288"/>
        <dbReference type="ChEBI" id="CHEBI:64718"/>
        <dbReference type="ChEBI" id="CHEBI:83683"/>
        <dbReference type="EC" id="2.3.1.266"/>
    </reaction>
</comment>
<evidence type="ECO:0000313" key="7">
    <source>
        <dbReference type="EMBL" id="NSL53138.1"/>
    </source>
</evidence>
<evidence type="ECO:0000256" key="3">
    <source>
        <dbReference type="ARBA" id="ARBA00022679"/>
    </source>
</evidence>
<dbReference type="InterPro" id="IPR050680">
    <property type="entry name" value="YpeA/RimI_acetyltransf"/>
</dbReference>
<dbReference type="GO" id="GO:0005737">
    <property type="term" value="C:cytoplasm"/>
    <property type="evidence" value="ECO:0007669"/>
    <property type="project" value="UniProtKB-SubCell"/>
</dbReference>
<dbReference type="InterPro" id="IPR000182">
    <property type="entry name" value="GNAT_dom"/>
</dbReference>
<evidence type="ECO:0000256" key="2">
    <source>
        <dbReference type="ARBA" id="ARBA00022490"/>
    </source>
</evidence>
<keyword evidence="3" id="KW-0808">Transferase</keyword>
<dbReference type="GO" id="GO:0005840">
    <property type="term" value="C:ribosome"/>
    <property type="evidence" value="ECO:0007669"/>
    <property type="project" value="UniProtKB-KW"/>
</dbReference>
<dbReference type="AlphaFoldDB" id="A0A8J8KDL4"/>
<evidence type="ECO:0000256" key="5">
    <source>
        <dbReference type="RuleBase" id="RU363094"/>
    </source>
</evidence>
<comment type="function">
    <text evidence="5">Acetylates the N-terminal alanine of ribosomal protein bS18.</text>
</comment>
<proteinExistence type="inferred from homology"/>
<dbReference type="Pfam" id="PF00583">
    <property type="entry name" value="Acetyltransf_1"/>
    <property type="match status" value="1"/>
</dbReference>
<organism evidence="7 8">
    <name type="scientific">Calidifontibacillus erzurumensis</name>
    <dbReference type="NCBI Taxonomy" id="2741433"/>
    <lineage>
        <taxon>Bacteria</taxon>
        <taxon>Bacillati</taxon>
        <taxon>Bacillota</taxon>
        <taxon>Bacilli</taxon>
        <taxon>Bacillales</taxon>
        <taxon>Bacillaceae</taxon>
        <taxon>Calidifontibacillus/Schinkia group</taxon>
        <taxon>Calidifontibacillus</taxon>
    </lineage>
</organism>
<dbReference type="EC" id="2.3.1.266" evidence="5"/>
<evidence type="ECO:0000259" key="6">
    <source>
        <dbReference type="PROSITE" id="PS51186"/>
    </source>
</evidence>
<dbReference type="SUPFAM" id="SSF55729">
    <property type="entry name" value="Acyl-CoA N-acyltransferases (Nat)"/>
    <property type="match status" value="1"/>
</dbReference>
<protein>
    <recommendedName>
        <fullName evidence="5">[Ribosomal protein bS18]-alanine N-acetyltransferase</fullName>
        <ecNumber evidence="5">2.3.1.266</ecNumber>
    </recommendedName>
</protein>
<reference evidence="7" key="1">
    <citation type="submission" date="2020-06" db="EMBL/GenBank/DDBJ databases">
        <title>A novel thermopfilic bacterium from Erzurum, Turkey.</title>
        <authorList>
            <person name="Adiguzel A."/>
            <person name="Ay H."/>
            <person name="Baltaci M.O."/>
        </authorList>
    </citation>
    <scope>NUCLEOTIDE SEQUENCE</scope>
    <source>
        <strain evidence="7">P2</strain>
    </source>
</reference>
<dbReference type="PANTHER" id="PTHR43420">
    <property type="entry name" value="ACETYLTRANSFERASE"/>
    <property type="match status" value="1"/>
</dbReference>
<evidence type="ECO:0000256" key="1">
    <source>
        <dbReference type="ARBA" id="ARBA00005395"/>
    </source>
</evidence>
<keyword evidence="7" id="KW-0689">Ribosomal protein</keyword>
<comment type="similarity">
    <text evidence="1 5">Belongs to the acetyltransferase family. RimI subfamily.</text>
</comment>
<feature type="domain" description="N-acetyltransferase" evidence="6">
    <location>
        <begin position="5"/>
        <end position="150"/>
    </location>
</feature>
<keyword evidence="8" id="KW-1185">Reference proteome</keyword>
<keyword evidence="7" id="KW-0687">Ribonucleoprotein</keyword>
<dbReference type="EMBL" id="JABTTE010000029">
    <property type="protein sequence ID" value="NSL53138.1"/>
    <property type="molecule type" value="Genomic_DNA"/>
</dbReference>